<comment type="caution">
    <text evidence="10">The sequence shown here is derived from an EMBL/GenBank/DDBJ whole genome shotgun (WGS) entry which is preliminary data.</text>
</comment>
<dbReference type="PROSITE" id="PS00211">
    <property type="entry name" value="ABC_TRANSPORTER_1"/>
    <property type="match status" value="1"/>
</dbReference>
<keyword evidence="3" id="KW-0547">Nucleotide-binding</keyword>
<evidence type="ECO:0000259" key="9">
    <source>
        <dbReference type="PROSITE" id="PS50929"/>
    </source>
</evidence>
<sequence>MKPLDPRLVGRSHGVRSLLVLTAGLGLASAGTVIAQAVVIATLVDQLFSSRPLTHTAWALAGVFLVRGLLHWANSSVSERAAVTVKAELRHELANDLLDARRLGPAPDPAAVTAIMGPGFDAFDGYVSRFLPQLVLVCLVPPVVIATMFFVDPASAAIVAITLPLSVAFMVLIGLMTRDKLSRRWESLERLSLHFAQVLDGLVVLKLFGRRQERNLTAVGQRHRDETMRSLRLAFLSSLVLELVATLSVALVAVSVGLRVVDGGMDLRPALIVLLLAPEAYLPVRQLGMMFHDSTEGAAAVTVALDLLDHDRQTGGQNAPSLRTSTIRLSNVSVQHPSRSTPSLVIDELEIHPGEYVAVVGPTGCGKSTLLDVMLSFIVPTAGHITVAGTDLREIDPDQWRHQIAWVPQVPGLIAGTISDNVRLACAVASDVNVRQALDDAGAADLPLSRTVSEAGSDVSAGERRRIAVARALLRVRVGGAQLVLLDEPTAGLDDDREASVLASLAALDATVVVVAHRQATISAATRVIRVQTPTAVIA</sequence>
<evidence type="ECO:0000256" key="4">
    <source>
        <dbReference type="ARBA" id="ARBA00022840"/>
    </source>
</evidence>
<dbReference type="InterPro" id="IPR027417">
    <property type="entry name" value="P-loop_NTPase"/>
</dbReference>
<dbReference type="CDD" id="cd18584">
    <property type="entry name" value="ABC_6TM_AarD_CydD"/>
    <property type="match status" value="1"/>
</dbReference>
<evidence type="ECO:0000256" key="6">
    <source>
        <dbReference type="ARBA" id="ARBA00023136"/>
    </source>
</evidence>
<evidence type="ECO:0000256" key="1">
    <source>
        <dbReference type="ARBA" id="ARBA00004651"/>
    </source>
</evidence>
<evidence type="ECO:0000256" key="2">
    <source>
        <dbReference type="ARBA" id="ARBA00022692"/>
    </source>
</evidence>
<dbReference type="RefSeq" id="WP_309965075.1">
    <property type="nucleotide sequence ID" value="NZ_JAVDWH010000001.1"/>
</dbReference>
<dbReference type="EMBL" id="JAVDWH010000001">
    <property type="protein sequence ID" value="MDR7085205.1"/>
    <property type="molecule type" value="Genomic_DNA"/>
</dbReference>
<dbReference type="NCBIfam" id="TIGR02857">
    <property type="entry name" value="CydD"/>
    <property type="match status" value="1"/>
</dbReference>
<evidence type="ECO:0000256" key="5">
    <source>
        <dbReference type="ARBA" id="ARBA00022989"/>
    </source>
</evidence>
<dbReference type="InterPro" id="IPR017871">
    <property type="entry name" value="ABC_transporter-like_CS"/>
</dbReference>
<keyword evidence="4" id="KW-0067">ATP-binding</keyword>
<dbReference type="SUPFAM" id="SSF52540">
    <property type="entry name" value="P-loop containing nucleoside triphosphate hydrolases"/>
    <property type="match status" value="1"/>
</dbReference>
<dbReference type="InterPro" id="IPR003439">
    <property type="entry name" value="ABC_transporter-like_ATP-bd"/>
</dbReference>
<name>A0ABU1UJ80_9ACTN</name>
<gene>
    <name evidence="10" type="ORF">J2X11_000044</name>
</gene>
<keyword evidence="6 7" id="KW-0472">Membrane</keyword>
<dbReference type="PROSITE" id="PS50893">
    <property type="entry name" value="ABC_TRANSPORTER_2"/>
    <property type="match status" value="1"/>
</dbReference>
<keyword evidence="5 7" id="KW-1133">Transmembrane helix</keyword>
<proteinExistence type="predicted"/>
<evidence type="ECO:0000313" key="10">
    <source>
        <dbReference type="EMBL" id="MDR7085205.1"/>
    </source>
</evidence>
<dbReference type="Pfam" id="PF00005">
    <property type="entry name" value="ABC_tran"/>
    <property type="match status" value="1"/>
</dbReference>
<organism evidence="10 11">
    <name type="scientific">Aeromicrobium panaciterrae</name>
    <dbReference type="NCBI Taxonomy" id="363861"/>
    <lineage>
        <taxon>Bacteria</taxon>
        <taxon>Bacillati</taxon>
        <taxon>Actinomycetota</taxon>
        <taxon>Actinomycetes</taxon>
        <taxon>Propionibacteriales</taxon>
        <taxon>Nocardioidaceae</taxon>
        <taxon>Aeromicrobium</taxon>
    </lineage>
</organism>
<dbReference type="SMART" id="SM00382">
    <property type="entry name" value="AAA"/>
    <property type="match status" value="1"/>
</dbReference>
<feature type="domain" description="ABC transporter" evidence="8">
    <location>
        <begin position="327"/>
        <end position="539"/>
    </location>
</feature>
<comment type="subcellular location">
    <subcellularLocation>
        <location evidence="1">Cell membrane</location>
        <topology evidence="1">Multi-pass membrane protein</topology>
    </subcellularLocation>
</comment>
<dbReference type="SUPFAM" id="SSF90123">
    <property type="entry name" value="ABC transporter transmembrane region"/>
    <property type="match status" value="1"/>
</dbReference>
<reference evidence="10 11" key="1">
    <citation type="submission" date="2023-07" db="EMBL/GenBank/DDBJ databases">
        <title>Sorghum-associated microbial communities from plants grown in Nebraska, USA.</title>
        <authorList>
            <person name="Schachtman D."/>
        </authorList>
    </citation>
    <scope>NUCLEOTIDE SEQUENCE [LARGE SCALE GENOMIC DNA]</scope>
    <source>
        <strain evidence="10 11">BE248</strain>
    </source>
</reference>
<dbReference type="InterPro" id="IPR011527">
    <property type="entry name" value="ABC1_TM_dom"/>
</dbReference>
<dbReference type="Pfam" id="PF00664">
    <property type="entry name" value="ABC_membrane"/>
    <property type="match status" value="1"/>
</dbReference>
<feature type="domain" description="ABC transmembrane type-1" evidence="9">
    <location>
        <begin position="20"/>
        <end position="296"/>
    </location>
</feature>
<feature type="transmembrane region" description="Helical" evidence="7">
    <location>
        <begin position="53"/>
        <end position="70"/>
    </location>
</feature>
<feature type="transmembrane region" description="Helical" evidence="7">
    <location>
        <begin position="130"/>
        <end position="150"/>
    </location>
</feature>
<dbReference type="InterPro" id="IPR036640">
    <property type="entry name" value="ABC1_TM_sf"/>
</dbReference>
<evidence type="ECO:0000313" key="11">
    <source>
        <dbReference type="Proteomes" id="UP001257739"/>
    </source>
</evidence>
<feature type="transmembrane region" description="Helical" evidence="7">
    <location>
        <begin position="233"/>
        <end position="261"/>
    </location>
</feature>
<evidence type="ECO:0000256" key="3">
    <source>
        <dbReference type="ARBA" id="ARBA00022741"/>
    </source>
</evidence>
<protein>
    <submittedName>
        <fullName evidence="10">Thiol reductant ABC exporter CydD subunit</fullName>
    </submittedName>
</protein>
<dbReference type="InterPro" id="IPR014216">
    <property type="entry name" value="ABC_transptr_CydD"/>
</dbReference>
<dbReference type="Gene3D" id="3.40.50.300">
    <property type="entry name" value="P-loop containing nucleotide triphosphate hydrolases"/>
    <property type="match status" value="1"/>
</dbReference>
<dbReference type="InterPro" id="IPR039421">
    <property type="entry name" value="Type_1_exporter"/>
</dbReference>
<dbReference type="Proteomes" id="UP001257739">
    <property type="component" value="Unassembled WGS sequence"/>
</dbReference>
<dbReference type="CDD" id="cd03228">
    <property type="entry name" value="ABCC_MRP_Like"/>
    <property type="match status" value="1"/>
</dbReference>
<accession>A0ABU1UJ80</accession>
<dbReference type="PANTHER" id="PTHR24221:SF590">
    <property type="entry name" value="COMPONENT LINKED WITH THE ASSEMBLY OF CYTOCHROME' TRANSPORT TRANSMEMBRANE ATP-BINDING PROTEIN ABC TRANSPORTER CYDD-RELATED"/>
    <property type="match status" value="1"/>
</dbReference>
<evidence type="ECO:0000256" key="7">
    <source>
        <dbReference type="SAM" id="Phobius"/>
    </source>
</evidence>
<keyword evidence="2 7" id="KW-0812">Transmembrane</keyword>
<keyword evidence="11" id="KW-1185">Reference proteome</keyword>
<feature type="transmembrane region" description="Helical" evidence="7">
    <location>
        <begin position="156"/>
        <end position="175"/>
    </location>
</feature>
<dbReference type="PROSITE" id="PS50929">
    <property type="entry name" value="ABC_TM1F"/>
    <property type="match status" value="1"/>
</dbReference>
<dbReference type="PANTHER" id="PTHR24221">
    <property type="entry name" value="ATP-BINDING CASSETTE SUB-FAMILY B"/>
    <property type="match status" value="1"/>
</dbReference>
<evidence type="ECO:0000259" key="8">
    <source>
        <dbReference type="PROSITE" id="PS50893"/>
    </source>
</evidence>
<dbReference type="InterPro" id="IPR003593">
    <property type="entry name" value="AAA+_ATPase"/>
</dbReference>
<dbReference type="Gene3D" id="1.20.1560.10">
    <property type="entry name" value="ABC transporter type 1, transmembrane domain"/>
    <property type="match status" value="1"/>
</dbReference>